<accession>A0A6M2DL89</accession>
<evidence type="ECO:0000256" key="2">
    <source>
        <dbReference type="ARBA" id="ARBA00023054"/>
    </source>
</evidence>
<feature type="region of interest" description="Disordered" evidence="3">
    <location>
        <begin position="31"/>
        <end position="121"/>
    </location>
</feature>
<dbReference type="EMBL" id="GIIL01002115">
    <property type="protein sequence ID" value="NOV45841.1"/>
    <property type="molecule type" value="Transcribed_RNA"/>
</dbReference>
<comment type="similarity">
    <text evidence="1">Belongs to the UPF0547 family.</text>
</comment>
<keyword evidence="2" id="KW-0175">Coiled coil</keyword>
<protein>
    <submittedName>
        <fullName evidence="5">Protein photinus pyralis</fullName>
    </submittedName>
</protein>
<evidence type="ECO:0000256" key="1">
    <source>
        <dbReference type="ARBA" id="ARBA00008336"/>
    </source>
</evidence>
<evidence type="ECO:0000256" key="3">
    <source>
        <dbReference type="SAM" id="MobiDB-lite"/>
    </source>
</evidence>
<organism evidence="5">
    <name type="scientific">Xenopsylla cheopis</name>
    <name type="common">Oriental rat flea</name>
    <name type="synonym">Pulex cheopis</name>
    <dbReference type="NCBI Taxonomy" id="163159"/>
    <lineage>
        <taxon>Eukaryota</taxon>
        <taxon>Metazoa</taxon>
        <taxon>Ecdysozoa</taxon>
        <taxon>Arthropoda</taxon>
        <taxon>Hexapoda</taxon>
        <taxon>Insecta</taxon>
        <taxon>Pterygota</taxon>
        <taxon>Neoptera</taxon>
        <taxon>Endopterygota</taxon>
        <taxon>Siphonaptera</taxon>
        <taxon>Pulicidae</taxon>
        <taxon>Xenopsyllinae</taxon>
        <taxon>Xenopsylla</taxon>
    </lineage>
</organism>
<evidence type="ECO:0000313" key="5">
    <source>
        <dbReference type="EMBL" id="NOV45841.1"/>
    </source>
</evidence>
<dbReference type="InterPro" id="IPR018886">
    <property type="entry name" value="UPF0547"/>
</dbReference>
<name>A0A6M2DL89_XENCH</name>
<dbReference type="Pfam" id="PF10571">
    <property type="entry name" value="UPF0547"/>
    <property type="match status" value="1"/>
</dbReference>
<reference evidence="5" key="1">
    <citation type="submission" date="2020-03" db="EMBL/GenBank/DDBJ databases">
        <title>Transcriptomic Profiling of the Digestive Tract of the Rat Flea, Xenopsylla cheopis, Following Blood Feeding and Infection with Yersinia pestis.</title>
        <authorList>
            <person name="Bland D.M."/>
            <person name="Martens C.A."/>
            <person name="Virtaneva K."/>
            <person name="Kanakabandi K."/>
            <person name="Long D."/>
            <person name="Rosenke R."/>
            <person name="Saturday G.A."/>
            <person name="Hoyt F.H."/>
            <person name="Bruno D.P."/>
            <person name="Ribeiro J.M.C."/>
            <person name="Hinnebusch J."/>
        </authorList>
    </citation>
    <scope>NUCLEOTIDE SEQUENCE</scope>
</reference>
<feature type="compositionally biased region" description="Basic and acidic residues" evidence="3">
    <location>
        <begin position="52"/>
        <end position="65"/>
    </location>
</feature>
<dbReference type="InterPro" id="IPR040246">
    <property type="entry name" value="C16orf87-like"/>
</dbReference>
<feature type="domain" description="UPF0547" evidence="4">
    <location>
        <begin position="4"/>
        <end position="26"/>
    </location>
</feature>
<evidence type="ECO:0000259" key="4">
    <source>
        <dbReference type="Pfam" id="PF10571"/>
    </source>
</evidence>
<dbReference type="AlphaFoldDB" id="A0A6M2DL89"/>
<sequence>MIAKSCPKCDHQVAVACKACVCGHSFFNSKKPSQRVISSEDQRRRTGRVRREKPNFYDSREYEKAPKKRSTRTRNSDCIDDDDTGTSRRDTVSSNGTTASRAKRRRARKEESDGGGDIVSKLSPEKQALCSIILAELNNKIQRVLWKPNF</sequence>
<proteinExistence type="inferred from homology"/>
<dbReference type="PANTHER" id="PTHR31101">
    <property type="entry name" value="UPF0547 PROTEIN C16ORF87"/>
    <property type="match status" value="1"/>
</dbReference>